<evidence type="ECO:0000256" key="1">
    <source>
        <dbReference type="ARBA" id="ARBA00001947"/>
    </source>
</evidence>
<dbReference type="OrthoDB" id="9782876at2"/>
<sequence>MAKNSPITINGTTIEAGMSGNVSLPIADLYTSTSLSMPVHVINGRRTGPVLFVSAAVHGDELNGVEIVRRLLRRKGLSSIRGTLIAVPIVNVHGFLDQSRYLPDRRDLNRSFPGSAKGSIAARLASIFLREIVKRSDYGIDLHTGAIDRSNLPQIRADLDDPKTLQLARAFGVPVIINSDVREGSLRGCSSEMGKPVLTYEAGEALRFDELSIRGGIRGILNVMRNIGMLTEPRKGPQREPVIARSTSWARAPASGIVVGKVELGASVRKGQPLAIISDPLGRREEAVVARFDGIVIGRSNLPLAHEGDALFNIAAFHSVERAEDLVEQFAARHERVREAVDEE</sequence>
<proteinExistence type="predicted"/>
<evidence type="ECO:0000256" key="4">
    <source>
        <dbReference type="ARBA" id="ARBA00022833"/>
    </source>
</evidence>
<dbReference type="PIRSF" id="PIRSF039012">
    <property type="entry name" value="ASP"/>
    <property type="match status" value="1"/>
</dbReference>
<dbReference type="PANTHER" id="PTHR37326:SF2">
    <property type="entry name" value="SUCCINYLGLUTAMATE DESUCCINYLASE_ASPARTOACYLASE FAMILY PROTEIN"/>
    <property type="match status" value="1"/>
</dbReference>
<dbReference type="GO" id="GO:0016788">
    <property type="term" value="F:hydrolase activity, acting on ester bonds"/>
    <property type="evidence" value="ECO:0007669"/>
    <property type="project" value="InterPro"/>
</dbReference>
<dbReference type="InterPro" id="IPR053138">
    <property type="entry name" value="N-alpha-Ac-DABA_deacetylase"/>
</dbReference>
<reference evidence="6 7" key="1">
    <citation type="submission" date="2016-06" db="EMBL/GenBank/DDBJ databases">
        <title>Complete genome sequence of a deep-branching marine Gamma Proteobacterium Woeseia oceani type strain XK5.</title>
        <authorList>
            <person name="Mu D."/>
            <person name="Du Z."/>
        </authorList>
    </citation>
    <scope>NUCLEOTIDE SEQUENCE [LARGE SCALE GENOMIC DNA]</scope>
    <source>
        <strain evidence="6 7">XK5</strain>
    </source>
</reference>
<evidence type="ECO:0000313" key="6">
    <source>
        <dbReference type="EMBL" id="ANO51766.1"/>
    </source>
</evidence>
<dbReference type="GO" id="GO:0016811">
    <property type="term" value="F:hydrolase activity, acting on carbon-nitrogen (but not peptide) bonds, in linear amides"/>
    <property type="evidence" value="ECO:0007669"/>
    <property type="project" value="InterPro"/>
</dbReference>
<gene>
    <name evidence="6" type="ORF">BA177_11640</name>
</gene>
<feature type="domain" description="Succinylglutamate desuccinylase/Aspartoacylase catalytic" evidence="5">
    <location>
        <begin position="48"/>
        <end position="226"/>
    </location>
</feature>
<dbReference type="Gene3D" id="3.40.630.10">
    <property type="entry name" value="Zn peptidases"/>
    <property type="match status" value="1"/>
</dbReference>
<dbReference type="SUPFAM" id="SSF53187">
    <property type="entry name" value="Zn-dependent exopeptidases"/>
    <property type="match status" value="1"/>
</dbReference>
<accession>A0A193LH24</accession>
<dbReference type="KEGG" id="woc:BA177_11640"/>
<dbReference type="PANTHER" id="PTHR37326">
    <property type="entry name" value="BLL3975 PROTEIN"/>
    <property type="match status" value="1"/>
</dbReference>
<dbReference type="InterPro" id="IPR055438">
    <property type="entry name" value="AstE_AspA_cat"/>
</dbReference>
<keyword evidence="3" id="KW-0378">Hydrolase</keyword>
<evidence type="ECO:0000259" key="5">
    <source>
        <dbReference type="Pfam" id="PF24827"/>
    </source>
</evidence>
<dbReference type="STRING" id="1548547.BA177_11640"/>
<dbReference type="InterPro" id="IPR043795">
    <property type="entry name" value="N-alpha-Ac-DABA-like"/>
</dbReference>
<dbReference type="CDD" id="cd06251">
    <property type="entry name" value="M14_ASTE_ASPA-like"/>
    <property type="match status" value="1"/>
</dbReference>
<dbReference type="RefSeq" id="WP_068616400.1">
    <property type="nucleotide sequence ID" value="NZ_CP016268.1"/>
</dbReference>
<keyword evidence="2" id="KW-0479">Metal-binding</keyword>
<organism evidence="6 7">
    <name type="scientific">Woeseia oceani</name>
    <dbReference type="NCBI Taxonomy" id="1548547"/>
    <lineage>
        <taxon>Bacteria</taxon>
        <taxon>Pseudomonadati</taxon>
        <taxon>Pseudomonadota</taxon>
        <taxon>Gammaproteobacteria</taxon>
        <taxon>Woeseiales</taxon>
        <taxon>Woeseiaceae</taxon>
        <taxon>Woeseia</taxon>
    </lineage>
</organism>
<name>A0A193LH24_9GAMM</name>
<dbReference type="GO" id="GO:0046872">
    <property type="term" value="F:metal ion binding"/>
    <property type="evidence" value="ECO:0007669"/>
    <property type="project" value="UniProtKB-KW"/>
</dbReference>
<comment type="cofactor">
    <cofactor evidence="1">
        <name>Zn(2+)</name>
        <dbReference type="ChEBI" id="CHEBI:29105"/>
    </cofactor>
</comment>
<evidence type="ECO:0000256" key="2">
    <source>
        <dbReference type="ARBA" id="ARBA00022723"/>
    </source>
</evidence>
<keyword evidence="4" id="KW-0862">Zinc</keyword>
<dbReference type="EMBL" id="CP016268">
    <property type="protein sequence ID" value="ANO51766.1"/>
    <property type="molecule type" value="Genomic_DNA"/>
</dbReference>
<keyword evidence="7" id="KW-1185">Reference proteome</keyword>
<dbReference type="AlphaFoldDB" id="A0A193LH24"/>
<evidence type="ECO:0000313" key="7">
    <source>
        <dbReference type="Proteomes" id="UP000092695"/>
    </source>
</evidence>
<dbReference type="Proteomes" id="UP000092695">
    <property type="component" value="Chromosome"/>
</dbReference>
<protein>
    <submittedName>
        <fullName evidence="6">Succinylglutamate desuccinylase</fullName>
    </submittedName>
</protein>
<evidence type="ECO:0000256" key="3">
    <source>
        <dbReference type="ARBA" id="ARBA00022801"/>
    </source>
</evidence>
<dbReference type="Pfam" id="PF24827">
    <property type="entry name" value="AstE_AspA_cat"/>
    <property type="match status" value="1"/>
</dbReference>